<dbReference type="NCBIfam" id="TIGR04183">
    <property type="entry name" value="Por_Secre_tail"/>
    <property type="match status" value="1"/>
</dbReference>
<evidence type="ECO:0000313" key="4">
    <source>
        <dbReference type="Proteomes" id="UP001242368"/>
    </source>
</evidence>
<reference evidence="4" key="1">
    <citation type="journal article" date="2019" name="Int. J. Syst. Evol. Microbiol.">
        <title>The Global Catalogue of Microorganisms (GCM) 10K type strain sequencing project: providing services to taxonomists for standard genome sequencing and annotation.</title>
        <authorList>
            <consortium name="The Broad Institute Genomics Platform"/>
            <consortium name="The Broad Institute Genome Sequencing Center for Infectious Disease"/>
            <person name="Wu L."/>
            <person name="Ma J."/>
        </authorList>
    </citation>
    <scope>NUCLEOTIDE SEQUENCE [LARGE SCALE GENOMIC DNA]</scope>
    <source>
        <strain evidence="4">CECT 7184</strain>
    </source>
</reference>
<dbReference type="InterPro" id="IPR026444">
    <property type="entry name" value="Secre_tail"/>
</dbReference>
<name>A0ABT8CYN4_9FLAO</name>
<proteinExistence type="predicted"/>
<keyword evidence="1" id="KW-0732">Signal</keyword>
<evidence type="ECO:0000256" key="1">
    <source>
        <dbReference type="ARBA" id="ARBA00022729"/>
    </source>
</evidence>
<dbReference type="Proteomes" id="UP001242368">
    <property type="component" value="Unassembled WGS sequence"/>
</dbReference>
<organism evidence="3 4">
    <name type="scientific">Paenimyroides ceti</name>
    <dbReference type="NCBI Taxonomy" id="395087"/>
    <lineage>
        <taxon>Bacteria</taxon>
        <taxon>Pseudomonadati</taxon>
        <taxon>Bacteroidota</taxon>
        <taxon>Flavobacteriia</taxon>
        <taxon>Flavobacteriales</taxon>
        <taxon>Flavobacteriaceae</taxon>
        <taxon>Paenimyroides</taxon>
    </lineage>
</organism>
<gene>
    <name evidence="3" type="ORF">QW060_14240</name>
</gene>
<dbReference type="Pfam" id="PF18962">
    <property type="entry name" value="Por_Secre_tail"/>
    <property type="match status" value="1"/>
</dbReference>
<comment type="caution">
    <text evidence="3">The sequence shown here is derived from an EMBL/GenBank/DDBJ whole genome shotgun (WGS) entry which is preliminary data.</text>
</comment>
<dbReference type="EMBL" id="JAUFQU010000001">
    <property type="protein sequence ID" value="MDN3708262.1"/>
    <property type="molecule type" value="Genomic_DNA"/>
</dbReference>
<sequence length="75" mass="8408">MKYVDYSLYPNPSSDFITVNASEKLREIVLYDLSGKQVLQSTANTLDISILASGMYVAKIKFENGVETTEKIVKK</sequence>
<evidence type="ECO:0000259" key="2">
    <source>
        <dbReference type="Pfam" id="PF18962"/>
    </source>
</evidence>
<protein>
    <submittedName>
        <fullName evidence="3">T9SS type A sorting domain-containing protein</fullName>
    </submittedName>
</protein>
<evidence type="ECO:0000313" key="3">
    <source>
        <dbReference type="EMBL" id="MDN3708262.1"/>
    </source>
</evidence>
<accession>A0ABT8CYN4</accession>
<feature type="domain" description="Secretion system C-terminal sorting" evidence="2">
    <location>
        <begin position="8"/>
        <end position="73"/>
    </location>
</feature>
<keyword evidence="4" id="KW-1185">Reference proteome</keyword>